<feature type="transmembrane region" description="Helical" evidence="9">
    <location>
        <begin position="7"/>
        <end position="26"/>
    </location>
</feature>
<feature type="transmembrane region" description="Helical" evidence="9">
    <location>
        <begin position="107"/>
        <end position="131"/>
    </location>
</feature>
<protein>
    <submittedName>
        <fullName evidence="10">Branched-chain amino acid transport system II carrier protein</fullName>
    </submittedName>
</protein>
<dbReference type="EMBL" id="JAIUJS010000002">
    <property type="protein sequence ID" value="MCA0152519.1"/>
    <property type="molecule type" value="Genomic_DNA"/>
</dbReference>
<evidence type="ECO:0000256" key="1">
    <source>
        <dbReference type="ARBA" id="ARBA00004651"/>
    </source>
</evidence>
<evidence type="ECO:0000256" key="2">
    <source>
        <dbReference type="ARBA" id="ARBA00008540"/>
    </source>
</evidence>
<organism evidence="10 11">
    <name type="scientific">Winogradskyella vincentii</name>
    <dbReference type="NCBI Taxonomy" id="2877122"/>
    <lineage>
        <taxon>Bacteria</taxon>
        <taxon>Pseudomonadati</taxon>
        <taxon>Bacteroidota</taxon>
        <taxon>Flavobacteriia</taxon>
        <taxon>Flavobacteriales</taxon>
        <taxon>Flavobacteriaceae</taxon>
        <taxon>Winogradskyella</taxon>
    </lineage>
</organism>
<keyword evidence="11" id="KW-1185">Reference proteome</keyword>
<evidence type="ECO:0000256" key="4">
    <source>
        <dbReference type="ARBA" id="ARBA00022475"/>
    </source>
</evidence>
<comment type="similarity">
    <text evidence="2">Belongs to the branched chain amino acid transporter family.</text>
</comment>
<feature type="transmembrane region" description="Helical" evidence="9">
    <location>
        <begin position="305"/>
        <end position="322"/>
    </location>
</feature>
<comment type="caution">
    <text evidence="10">The sequence shown here is derived from an EMBL/GenBank/DDBJ whole genome shotgun (WGS) entry which is preliminary data.</text>
</comment>
<proteinExistence type="inferred from homology"/>
<dbReference type="NCBIfam" id="TIGR00796">
    <property type="entry name" value="livcs"/>
    <property type="match status" value="1"/>
</dbReference>
<keyword evidence="6" id="KW-0029">Amino-acid transport</keyword>
<dbReference type="Proteomes" id="UP001198402">
    <property type="component" value="Unassembled WGS sequence"/>
</dbReference>
<feature type="transmembrane region" description="Helical" evidence="9">
    <location>
        <begin position="402"/>
        <end position="421"/>
    </location>
</feature>
<feature type="transmembrane region" description="Helical" evidence="9">
    <location>
        <begin position="328"/>
        <end position="350"/>
    </location>
</feature>
<name>A0ABS7XZR2_9FLAO</name>
<keyword evidence="8 9" id="KW-0472">Membrane</keyword>
<feature type="transmembrane region" description="Helical" evidence="9">
    <location>
        <begin position="38"/>
        <end position="57"/>
    </location>
</feature>
<evidence type="ECO:0000313" key="11">
    <source>
        <dbReference type="Proteomes" id="UP001198402"/>
    </source>
</evidence>
<keyword evidence="4" id="KW-1003">Cell membrane</keyword>
<dbReference type="Pfam" id="PF05525">
    <property type="entry name" value="Branch_AA_trans"/>
    <property type="match status" value="1"/>
</dbReference>
<sequence>MNNTKRVFLFGFALFAGFFGAGNLILPPLLGYNSGPDWWLVASGFLITTTIIPFLSLFGHAKLQGTMLAFGNKVSPLFSLIYCIVMYLIIVALPAPRTAAVTHEMAIAPILGTPAIWTSLVYFSLVFLFVINRSKALNILGKYLTPIIVIMVLLIIILGLVSPTSGMNPPIFETPFVDGLLEGYQTYDALAGMVMGGVIIISLNKNNTFSYSEKKKIIAKSGFIAMLGLFIIYAGLISIGAIYNGEFPSDVSRTDLLLGLAVKTLGNIGATFVSVLVGLACFTTAVAITVSIADFFEDLFNNNRKVYVITAIICCVTGIIVGSYEVGFIIDIALPALMFIYPISIVLILLNILPDRYAGTTIFRIVVIVTFIFSIPDFLKYFLPEDSLRPITEQLPIAEQSLGWILPAIIAFIIGNVLVNLKKNSNS</sequence>
<feature type="transmembrane region" description="Helical" evidence="9">
    <location>
        <begin position="77"/>
        <end position="95"/>
    </location>
</feature>
<feature type="transmembrane region" description="Helical" evidence="9">
    <location>
        <begin position="362"/>
        <end position="382"/>
    </location>
</feature>
<evidence type="ECO:0000256" key="5">
    <source>
        <dbReference type="ARBA" id="ARBA00022692"/>
    </source>
</evidence>
<feature type="transmembrane region" description="Helical" evidence="9">
    <location>
        <begin position="184"/>
        <end position="203"/>
    </location>
</feature>
<keyword evidence="7 9" id="KW-1133">Transmembrane helix</keyword>
<keyword evidence="5 9" id="KW-0812">Transmembrane</keyword>
<feature type="transmembrane region" description="Helical" evidence="9">
    <location>
        <begin position="223"/>
        <end position="245"/>
    </location>
</feature>
<dbReference type="PANTHER" id="PTHR30588">
    <property type="entry name" value="BRANCHED-CHAIN AMINO ACID TRANSPORT SYSTEM 2 CARRIER PROTEIN"/>
    <property type="match status" value="1"/>
</dbReference>
<comment type="subcellular location">
    <subcellularLocation>
        <location evidence="1">Cell membrane</location>
        <topology evidence="1">Multi-pass membrane protein</topology>
    </subcellularLocation>
</comment>
<accession>A0ABS7XZR2</accession>
<evidence type="ECO:0000256" key="3">
    <source>
        <dbReference type="ARBA" id="ARBA00022448"/>
    </source>
</evidence>
<evidence type="ECO:0000313" key="10">
    <source>
        <dbReference type="EMBL" id="MCA0152519.1"/>
    </source>
</evidence>
<dbReference type="RefSeq" id="WP_224477447.1">
    <property type="nucleotide sequence ID" value="NZ_JAIUJS010000002.1"/>
</dbReference>
<feature type="transmembrane region" description="Helical" evidence="9">
    <location>
        <begin position="143"/>
        <end position="164"/>
    </location>
</feature>
<evidence type="ECO:0000256" key="7">
    <source>
        <dbReference type="ARBA" id="ARBA00022989"/>
    </source>
</evidence>
<gene>
    <name evidence="10" type="primary">brnQ</name>
    <name evidence="10" type="ORF">LBV24_04780</name>
</gene>
<reference evidence="11" key="1">
    <citation type="submission" date="2023-07" db="EMBL/GenBank/DDBJ databases">
        <authorList>
            <person name="Yue Y."/>
        </authorList>
    </citation>
    <scope>NUCLEOTIDE SEQUENCE [LARGE SCALE GENOMIC DNA]</scope>
    <source>
        <strain evidence="11">2Y89</strain>
    </source>
</reference>
<evidence type="ECO:0000256" key="8">
    <source>
        <dbReference type="ARBA" id="ARBA00023136"/>
    </source>
</evidence>
<dbReference type="InterPro" id="IPR004685">
    <property type="entry name" value="Brnchd-chn_aa_trnsp_Livcs"/>
</dbReference>
<dbReference type="PANTHER" id="PTHR30588:SF0">
    <property type="entry name" value="BRANCHED-CHAIN AMINO ACID PERMEASE BRNQ"/>
    <property type="match status" value="1"/>
</dbReference>
<evidence type="ECO:0000256" key="9">
    <source>
        <dbReference type="SAM" id="Phobius"/>
    </source>
</evidence>
<keyword evidence="3" id="KW-0813">Transport</keyword>
<evidence type="ECO:0000256" key="6">
    <source>
        <dbReference type="ARBA" id="ARBA00022970"/>
    </source>
</evidence>
<feature type="transmembrane region" description="Helical" evidence="9">
    <location>
        <begin position="265"/>
        <end position="293"/>
    </location>
</feature>